<evidence type="ECO:0000256" key="1">
    <source>
        <dbReference type="SAM" id="SignalP"/>
    </source>
</evidence>
<keyword evidence="4" id="KW-1185">Reference proteome</keyword>
<dbReference type="EMBL" id="JAVDXQ010000008">
    <property type="protein sequence ID" value="MDR7299287.1"/>
    <property type="molecule type" value="Genomic_DNA"/>
</dbReference>
<dbReference type="Pfam" id="PF07589">
    <property type="entry name" value="PEP-CTERM"/>
    <property type="match status" value="1"/>
</dbReference>
<name>A0ABU1ZF72_9BURK</name>
<dbReference type="Proteomes" id="UP001180536">
    <property type="component" value="Unassembled WGS sequence"/>
</dbReference>
<feature type="signal peptide" evidence="1">
    <location>
        <begin position="1"/>
        <end position="22"/>
    </location>
</feature>
<organism evidence="3 4">
    <name type="scientific">Pelomonas aquatica</name>
    <dbReference type="NCBI Taxonomy" id="431058"/>
    <lineage>
        <taxon>Bacteria</taxon>
        <taxon>Pseudomonadati</taxon>
        <taxon>Pseudomonadota</taxon>
        <taxon>Betaproteobacteria</taxon>
        <taxon>Burkholderiales</taxon>
        <taxon>Sphaerotilaceae</taxon>
        <taxon>Roseateles</taxon>
    </lineage>
</organism>
<evidence type="ECO:0000259" key="2">
    <source>
        <dbReference type="Pfam" id="PF07589"/>
    </source>
</evidence>
<comment type="caution">
    <text evidence="3">The sequence shown here is derived from an EMBL/GenBank/DDBJ whole genome shotgun (WGS) entry which is preliminary data.</text>
</comment>
<evidence type="ECO:0000313" key="4">
    <source>
        <dbReference type="Proteomes" id="UP001180536"/>
    </source>
</evidence>
<keyword evidence="1" id="KW-0732">Signal</keyword>
<sequence>MMKTFKFALGAALIAASHLAAADVAEVKVSDVTLSVAGGWYYMPVEVDWRSPTAGTSVGLQNPSFLDSMTAWHGRVAGSSVTDGASSAIASLTARTAGDHLEGVTAQAKVDVSGGQAGWSFANVLDNQILVAVGATITFSMKLDSLLANGGMSQGNAYIELCSTDFTTDTCLPGNYAEAVVFGDSAYSGPSILTASWTNPSTTENLWAKVRISLSASADSVSAVPEPSTYALWLGGLAAVGAVARRRRRD</sequence>
<feature type="domain" description="Ice-binding protein C-terminal" evidence="2">
    <location>
        <begin position="223"/>
        <end position="248"/>
    </location>
</feature>
<reference evidence="3 4" key="1">
    <citation type="submission" date="2023-07" db="EMBL/GenBank/DDBJ databases">
        <title>Sorghum-associated microbial communities from plants grown in Nebraska, USA.</title>
        <authorList>
            <person name="Schachtman D."/>
        </authorList>
    </citation>
    <scope>NUCLEOTIDE SEQUENCE [LARGE SCALE GENOMIC DNA]</scope>
    <source>
        <strain evidence="3 4">BE310</strain>
    </source>
</reference>
<feature type="chain" id="PRO_5045921523" description="Ice-binding protein C-terminal domain-containing protein" evidence="1">
    <location>
        <begin position="23"/>
        <end position="250"/>
    </location>
</feature>
<evidence type="ECO:0000313" key="3">
    <source>
        <dbReference type="EMBL" id="MDR7299287.1"/>
    </source>
</evidence>
<dbReference type="NCBIfam" id="TIGR02595">
    <property type="entry name" value="PEP_CTERM"/>
    <property type="match status" value="1"/>
</dbReference>
<proteinExistence type="predicted"/>
<dbReference type="RefSeq" id="WP_310348860.1">
    <property type="nucleotide sequence ID" value="NZ_JAVDXQ010000008.1"/>
</dbReference>
<protein>
    <recommendedName>
        <fullName evidence="2">Ice-binding protein C-terminal domain-containing protein</fullName>
    </recommendedName>
</protein>
<accession>A0ABU1ZF72</accession>
<dbReference type="InterPro" id="IPR013424">
    <property type="entry name" value="Ice-binding_C"/>
</dbReference>
<gene>
    <name evidence="3" type="ORF">J2X16_004657</name>
</gene>